<dbReference type="GO" id="GO:0045277">
    <property type="term" value="C:respiratory chain complex IV"/>
    <property type="evidence" value="ECO:0007669"/>
    <property type="project" value="InterPro"/>
</dbReference>
<dbReference type="InterPro" id="IPR003213">
    <property type="entry name" value="Cyt_c_oxidase_su6B"/>
</dbReference>
<feature type="compositionally biased region" description="Polar residues" evidence="8">
    <location>
        <begin position="176"/>
        <end position="189"/>
    </location>
</feature>
<comment type="subcellular location">
    <subcellularLocation>
        <location evidence="1">Mitochondrion inner membrane</location>
        <topology evidence="1">Peripheral membrane protein</topology>
        <orientation evidence="1">Intermembrane side</orientation>
    </subcellularLocation>
</comment>
<dbReference type="GO" id="GO:0005743">
    <property type="term" value="C:mitochondrial inner membrane"/>
    <property type="evidence" value="ECO:0007669"/>
    <property type="project" value="UniProtKB-SubCell"/>
</dbReference>
<reference evidence="9" key="1">
    <citation type="journal article" date="2021" name="Open Biol.">
        <title>Shared evolutionary footprints suggest mitochondrial oxidative damage underlies multiple complex I losses in fungi.</title>
        <authorList>
            <person name="Schikora-Tamarit M.A."/>
            <person name="Marcet-Houben M."/>
            <person name="Nosek J."/>
            <person name="Gabaldon T."/>
        </authorList>
    </citation>
    <scope>NUCLEOTIDE SEQUENCE</scope>
    <source>
        <strain evidence="9">NCAIM Y.01608</strain>
    </source>
</reference>
<evidence type="ECO:0000256" key="3">
    <source>
        <dbReference type="ARBA" id="ARBA00006425"/>
    </source>
</evidence>
<evidence type="ECO:0000256" key="5">
    <source>
        <dbReference type="ARBA" id="ARBA00023157"/>
    </source>
</evidence>
<feature type="region of interest" description="Disordered" evidence="8">
    <location>
        <begin position="169"/>
        <end position="189"/>
    </location>
</feature>
<keyword evidence="10" id="KW-1185">Reference proteome</keyword>
<dbReference type="PROSITE" id="PS51808">
    <property type="entry name" value="CHCH"/>
    <property type="match status" value="1"/>
</dbReference>
<keyword evidence="5" id="KW-1015">Disulfide bond</keyword>
<evidence type="ECO:0000256" key="4">
    <source>
        <dbReference type="ARBA" id="ARBA00023128"/>
    </source>
</evidence>
<reference evidence="9" key="2">
    <citation type="submission" date="2021-01" db="EMBL/GenBank/DDBJ databases">
        <authorList>
            <person name="Schikora-Tamarit M.A."/>
        </authorList>
    </citation>
    <scope>NUCLEOTIDE SEQUENCE</scope>
    <source>
        <strain evidence="9">NCAIM Y.01608</strain>
    </source>
</reference>
<dbReference type="InterPro" id="IPR048280">
    <property type="entry name" value="COX6B-like"/>
</dbReference>
<organism evidence="9 10">
    <name type="scientific">Ogataea polymorpha</name>
    <dbReference type="NCBI Taxonomy" id="460523"/>
    <lineage>
        <taxon>Eukaryota</taxon>
        <taxon>Fungi</taxon>
        <taxon>Dikarya</taxon>
        <taxon>Ascomycota</taxon>
        <taxon>Saccharomycotina</taxon>
        <taxon>Pichiomycetes</taxon>
        <taxon>Pichiales</taxon>
        <taxon>Pichiaceae</taxon>
        <taxon>Ogataea</taxon>
    </lineage>
</organism>
<dbReference type="InterPro" id="IPR036549">
    <property type="entry name" value="CX6/COA6-like_sf"/>
</dbReference>
<dbReference type="EMBL" id="JAEUBD010000526">
    <property type="protein sequence ID" value="KAH3673980.1"/>
    <property type="molecule type" value="Genomic_DNA"/>
</dbReference>
<evidence type="ECO:0000256" key="6">
    <source>
        <dbReference type="ARBA" id="ARBA00074891"/>
    </source>
</evidence>
<comment type="pathway">
    <text evidence="2">Energy metabolism; oxidative phosphorylation.</text>
</comment>
<dbReference type="CDD" id="cd00926">
    <property type="entry name" value="Cyt_c_Oxidase_VIb"/>
    <property type="match status" value="1"/>
</dbReference>
<name>A0A9P8PM09_9ASCO</name>
<dbReference type="Proteomes" id="UP000788993">
    <property type="component" value="Unassembled WGS sequence"/>
</dbReference>
<proteinExistence type="inferred from homology"/>
<evidence type="ECO:0000256" key="8">
    <source>
        <dbReference type="SAM" id="MobiDB-lite"/>
    </source>
</evidence>
<keyword evidence="4" id="KW-0496">Mitochondrion</keyword>
<dbReference type="AlphaFoldDB" id="A0A9P8PM09"/>
<comment type="similarity">
    <text evidence="3">Belongs to the cytochrome c oxidase subunit 6B family.</text>
</comment>
<gene>
    <name evidence="9" type="ORF">OGATHE_001960</name>
</gene>
<protein>
    <recommendedName>
        <fullName evidence="6">Cytochrome c oxidase subunit 12, mitochondrial</fullName>
    </recommendedName>
    <alternativeName>
        <fullName evidence="7">Cytochrome c oxidase polypeptide VIb</fullName>
    </alternativeName>
</protein>
<dbReference type="Gene3D" id="1.10.10.140">
    <property type="entry name" value="Cytochrome c oxidase, subunit VIb"/>
    <property type="match status" value="1"/>
</dbReference>
<evidence type="ECO:0000256" key="2">
    <source>
        <dbReference type="ARBA" id="ARBA00004673"/>
    </source>
</evidence>
<comment type="caution">
    <text evidence="9">The sequence shown here is derived from an EMBL/GenBank/DDBJ whole genome shotgun (WGS) entry which is preliminary data.</text>
</comment>
<dbReference type="GO" id="GO:0006123">
    <property type="term" value="P:mitochondrial electron transport, cytochrome c to oxygen"/>
    <property type="evidence" value="ECO:0007669"/>
    <property type="project" value="UniProtKB-ARBA"/>
</dbReference>
<dbReference type="FunFam" id="1.10.10.140:FF:000001">
    <property type="entry name" value="Cytochrome c oxidase subunit 6B1"/>
    <property type="match status" value="1"/>
</dbReference>
<evidence type="ECO:0000313" key="10">
    <source>
        <dbReference type="Proteomes" id="UP000788993"/>
    </source>
</evidence>
<evidence type="ECO:0000256" key="1">
    <source>
        <dbReference type="ARBA" id="ARBA00004137"/>
    </source>
</evidence>
<evidence type="ECO:0000256" key="7">
    <source>
        <dbReference type="ARBA" id="ARBA00082359"/>
    </source>
</evidence>
<accession>A0A9P8PM09</accession>
<dbReference type="PANTHER" id="PTHR11387">
    <property type="entry name" value="CYTOCHROME C OXIDASE SUBUNIT 6B"/>
    <property type="match status" value="1"/>
</dbReference>
<evidence type="ECO:0000313" key="9">
    <source>
        <dbReference type="EMBL" id="KAH3673980.1"/>
    </source>
</evidence>
<dbReference type="SUPFAM" id="SSF47694">
    <property type="entry name" value="Cytochrome c oxidase subunit h"/>
    <property type="match status" value="1"/>
</dbReference>
<dbReference type="Pfam" id="PF02297">
    <property type="entry name" value="COX6B"/>
    <property type="match status" value="1"/>
</dbReference>
<sequence>MSNTLGEICSLDANLLSSSRRNVDLPVFLAPMTKTRMLSAVSQSLISVSKAFFQALLIYVPTLLLGLSTTLKEYGWKFFSKIAPYIPQSTDCIMSEPQYKLKTPGFDARFPQQNQTKHCYQSYLDYHKCVALKGEDFAPCKVFLSTFQSLCPTSWIDEWDEQRANGTFPGDLSVDKFQTSAQPQSGSQE</sequence>